<evidence type="ECO:0000256" key="1">
    <source>
        <dbReference type="SAM" id="MobiDB-lite"/>
    </source>
</evidence>
<protein>
    <submittedName>
        <fullName evidence="2">Uncharacterized protein</fullName>
    </submittedName>
</protein>
<reference evidence="2 3" key="1">
    <citation type="journal article" date="2018" name="Nat. Ecol. Evol.">
        <title>Pezizomycetes genomes reveal the molecular basis of ectomycorrhizal truffle lifestyle.</title>
        <authorList>
            <person name="Murat C."/>
            <person name="Payen T."/>
            <person name="Noel B."/>
            <person name="Kuo A."/>
            <person name="Morin E."/>
            <person name="Chen J."/>
            <person name="Kohler A."/>
            <person name="Krizsan K."/>
            <person name="Balestrini R."/>
            <person name="Da Silva C."/>
            <person name="Montanini B."/>
            <person name="Hainaut M."/>
            <person name="Levati E."/>
            <person name="Barry K.W."/>
            <person name="Belfiori B."/>
            <person name="Cichocki N."/>
            <person name="Clum A."/>
            <person name="Dockter R.B."/>
            <person name="Fauchery L."/>
            <person name="Guy J."/>
            <person name="Iotti M."/>
            <person name="Le Tacon F."/>
            <person name="Lindquist E.A."/>
            <person name="Lipzen A."/>
            <person name="Malagnac F."/>
            <person name="Mello A."/>
            <person name="Molinier V."/>
            <person name="Miyauchi S."/>
            <person name="Poulain J."/>
            <person name="Riccioni C."/>
            <person name="Rubini A."/>
            <person name="Sitrit Y."/>
            <person name="Splivallo R."/>
            <person name="Traeger S."/>
            <person name="Wang M."/>
            <person name="Zifcakova L."/>
            <person name="Wipf D."/>
            <person name="Zambonelli A."/>
            <person name="Paolocci F."/>
            <person name="Nowrousian M."/>
            <person name="Ottonello S."/>
            <person name="Baldrian P."/>
            <person name="Spatafora J.W."/>
            <person name="Henrissat B."/>
            <person name="Nagy L.G."/>
            <person name="Aury J.M."/>
            <person name="Wincker P."/>
            <person name="Grigoriev I.V."/>
            <person name="Bonfante P."/>
            <person name="Martin F.M."/>
        </authorList>
    </citation>
    <scope>NUCLEOTIDE SEQUENCE [LARGE SCALE GENOMIC DNA]</scope>
    <source>
        <strain evidence="2 3">RN42</strain>
    </source>
</reference>
<organism evidence="2 3">
    <name type="scientific">Ascobolus immersus RN42</name>
    <dbReference type="NCBI Taxonomy" id="1160509"/>
    <lineage>
        <taxon>Eukaryota</taxon>
        <taxon>Fungi</taxon>
        <taxon>Dikarya</taxon>
        <taxon>Ascomycota</taxon>
        <taxon>Pezizomycotina</taxon>
        <taxon>Pezizomycetes</taxon>
        <taxon>Pezizales</taxon>
        <taxon>Ascobolaceae</taxon>
        <taxon>Ascobolus</taxon>
    </lineage>
</organism>
<name>A0A3N4HAP1_ASCIM</name>
<dbReference type="Proteomes" id="UP000275078">
    <property type="component" value="Unassembled WGS sequence"/>
</dbReference>
<gene>
    <name evidence="2" type="ORF">BJ508DRAFT_335885</name>
</gene>
<evidence type="ECO:0000313" key="3">
    <source>
        <dbReference type="Proteomes" id="UP000275078"/>
    </source>
</evidence>
<feature type="region of interest" description="Disordered" evidence="1">
    <location>
        <begin position="1"/>
        <end position="23"/>
    </location>
</feature>
<sequence length="638" mass="73236">MSRTTETPSCTKLTSYDNYHDQGSPIIDHPIALPSSHAEDSQDGLPPSQLFKQHLHWESLDLTADLRPFPPHPIEITLTIASFLSFKDRLAFAATSTTMRRLLARLVLSRWFEIFTDLYTTTCNCTGWRGLLSDSTSINFCSVPRSDWPARWAWPHFGLWWLVVTGYRPSAAGSSGAWELEQNIRFAFGDTREGRLFAIDLLDSIFFMRSAPVMAPQVAEPRMELGRQYLGLLASSEGYRRREIELIGALVDFISKPVDYLTQALVEEVFQDVWEAGHVGALKLLIEKGFLDDPRLWSNEFVPKEYNRWSKTVGNPFLLHMALRNAIDHAGSERAGEFVDFVDVVLDKAGGTVNEMMVYGEDRILVGGDSRDAAAAVFAHIARPTPEKGAPLPDTETVKDYVIWYDTVRQHTHEYRYDGKEIPTGQDAFILMLLEKLHRRGASFGLSLKRCFPCSTRKRNIQRATRGFFLVQRWLPVMLRFGAKPNDIFPQEGEPPLAWTPLHPFVRRGYYDQGVRALSWEHGLFEMFLDYGYYEGVDVAPRTSMTPPIRYLIEGVLHERYIEYRKHFLDSLKVLLQKRPGCTELEDWQRCLEIARDGLMNSTIRESPEEEQERRRLCSELLQTMELAESRRVQQLIT</sequence>
<keyword evidence="3" id="KW-1185">Reference proteome</keyword>
<proteinExistence type="predicted"/>
<feature type="compositionally biased region" description="Polar residues" evidence="1">
    <location>
        <begin position="1"/>
        <end position="17"/>
    </location>
</feature>
<dbReference type="AlphaFoldDB" id="A0A3N4HAP1"/>
<dbReference type="EMBL" id="ML119915">
    <property type="protein sequence ID" value="RPA71595.1"/>
    <property type="molecule type" value="Genomic_DNA"/>
</dbReference>
<evidence type="ECO:0000313" key="2">
    <source>
        <dbReference type="EMBL" id="RPA71595.1"/>
    </source>
</evidence>
<dbReference type="CDD" id="cd09917">
    <property type="entry name" value="F-box_SF"/>
    <property type="match status" value="1"/>
</dbReference>
<accession>A0A3N4HAP1</accession>